<accession>A0A9W6TRJ6</accession>
<feature type="region of interest" description="Disordered" evidence="1">
    <location>
        <begin position="132"/>
        <end position="193"/>
    </location>
</feature>
<feature type="compositionally biased region" description="Polar residues" evidence="1">
    <location>
        <begin position="150"/>
        <end position="164"/>
    </location>
</feature>
<keyword evidence="3" id="KW-1185">Reference proteome</keyword>
<dbReference type="EMBL" id="BSXT01000124">
    <property type="protein sequence ID" value="GMF18269.1"/>
    <property type="molecule type" value="Genomic_DNA"/>
</dbReference>
<proteinExistence type="predicted"/>
<dbReference type="Proteomes" id="UP001165121">
    <property type="component" value="Unassembled WGS sequence"/>
</dbReference>
<gene>
    <name evidence="2" type="ORF">Pfra01_000154300</name>
</gene>
<organism evidence="2 3">
    <name type="scientific">Phytophthora fragariaefolia</name>
    <dbReference type="NCBI Taxonomy" id="1490495"/>
    <lineage>
        <taxon>Eukaryota</taxon>
        <taxon>Sar</taxon>
        <taxon>Stramenopiles</taxon>
        <taxon>Oomycota</taxon>
        <taxon>Peronosporomycetes</taxon>
        <taxon>Peronosporales</taxon>
        <taxon>Peronosporaceae</taxon>
        <taxon>Phytophthora</taxon>
    </lineage>
</organism>
<evidence type="ECO:0000313" key="2">
    <source>
        <dbReference type="EMBL" id="GMF18269.1"/>
    </source>
</evidence>
<protein>
    <submittedName>
        <fullName evidence="2">Unnamed protein product</fullName>
    </submittedName>
</protein>
<sequence>MQVTTGTTPLFKMQDTTVTGERIKNDTHPDVKALFKKQLKLRFGESYVEARVIDYFNNFENIVRENGLVEYFEGADGEKEKYKRLVANLHPEALKNEVKQCVCFTHKPAATNSRLLYHLFLKKAKEHNRQFLQLKQDKDKERDNLGRAKNPQNKKAMASNQTTTGEKRNRDGKAPATGSMTGKPASKPPPPLSNAALGAAYPLPKVQCYRAAQILDPISQLWAISLGTVTCSRSQCRDQDLGNPYPKPNIWFSMGDGRQEGMSSYTDVGPVEPMGAVDVLIVDTDDDDFIICSGLTQPTTLAYTCARRVGGSVGVFSLD</sequence>
<reference evidence="2" key="1">
    <citation type="submission" date="2023-04" db="EMBL/GenBank/DDBJ databases">
        <title>Phytophthora fragariaefolia NBRC 109709.</title>
        <authorList>
            <person name="Ichikawa N."/>
            <person name="Sato H."/>
            <person name="Tonouchi N."/>
        </authorList>
    </citation>
    <scope>NUCLEOTIDE SEQUENCE</scope>
    <source>
        <strain evidence="2">NBRC 109709</strain>
    </source>
</reference>
<evidence type="ECO:0000256" key="1">
    <source>
        <dbReference type="SAM" id="MobiDB-lite"/>
    </source>
</evidence>
<comment type="caution">
    <text evidence="2">The sequence shown here is derived from an EMBL/GenBank/DDBJ whole genome shotgun (WGS) entry which is preliminary data.</text>
</comment>
<evidence type="ECO:0000313" key="3">
    <source>
        <dbReference type="Proteomes" id="UP001165121"/>
    </source>
</evidence>
<feature type="compositionally biased region" description="Basic and acidic residues" evidence="1">
    <location>
        <begin position="135"/>
        <end position="146"/>
    </location>
</feature>
<name>A0A9W6TRJ6_9STRA</name>
<dbReference type="AlphaFoldDB" id="A0A9W6TRJ6"/>